<dbReference type="InterPro" id="IPR041614">
    <property type="entry name" value="DprA_WH"/>
</dbReference>
<gene>
    <name evidence="4" type="ORF">SAMN05444972_103293</name>
</gene>
<dbReference type="InterPro" id="IPR036388">
    <property type="entry name" value="WH-like_DNA-bd_sf"/>
</dbReference>
<evidence type="ECO:0000259" key="2">
    <source>
        <dbReference type="Pfam" id="PF02481"/>
    </source>
</evidence>
<evidence type="ECO:0000313" key="5">
    <source>
        <dbReference type="Proteomes" id="UP000198660"/>
    </source>
</evidence>
<dbReference type="RefSeq" id="WP_091835252.1">
    <property type="nucleotide sequence ID" value="NZ_FPAA01000003.1"/>
</dbReference>
<dbReference type="EMBL" id="FPAA01000003">
    <property type="protein sequence ID" value="SFS54368.1"/>
    <property type="molecule type" value="Genomic_DNA"/>
</dbReference>
<dbReference type="SUPFAM" id="SSF102405">
    <property type="entry name" value="MCP/YpsA-like"/>
    <property type="match status" value="1"/>
</dbReference>
<dbReference type="GO" id="GO:0009294">
    <property type="term" value="P:DNA-mediated transformation"/>
    <property type="evidence" value="ECO:0007669"/>
    <property type="project" value="InterPro"/>
</dbReference>
<evidence type="ECO:0000313" key="4">
    <source>
        <dbReference type="EMBL" id="SFS54368.1"/>
    </source>
</evidence>
<evidence type="ECO:0000259" key="3">
    <source>
        <dbReference type="Pfam" id="PF17782"/>
    </source>
</evidence>
<protein>
    <submittedName>
        <fullName evidence="4">DNA processing protein</fullName>
    </submittedName>
</protein>
<dbReference type="PANTHER" id="PTHR43022:SF1">
    <property type="entry name" value="PROTEIN SMF"/>
    <property type="match status" value="1"/>
</dbReference>
<accession>A0A1I6QPZ9</accession>
<keyword evidence="5" id="KW-1185">Reference proteome</keyword>
<dbReference type="AlphaFoldDB" id="A0A1I6QPZ9"/>
<feature type="domain" description="Smf/DprA SLOG" evidence="2">
    <location>
        <begin position="83"/>
        <end position="291"/>
    </location>
</feature>
<dbReference type="Pfam" id="PF17782">
    <property type="entry name" value="WHD_DprA"/>
    <property type="match status" value="1"/>
</dbReference>
<organism evidence="4 5">
    <name type="scientific">Marininema halotolerans</name>
    <dbReference type="NCBI Taxonomy" id="1155944"/>
    <lineage>
        <taxon>Bacteria</taxon>
        <taxon>Bacillati</taxon>
        <taxon>Bacillota</taxon>
        <taxon>Bacilli</taxon>
        <taxon>Bacillales</taxon>
        <taxon>Thermoactinomycetaceae</taxon>
        <taxon>Marininema</taxon>
    </lineage>
</organism>
<dbReference type="OrthoDB" id="9785707at2"/>
<dbReference type="Pfam" id="PF02481">
    <property type="entry name" value="DNA_processg_A"/>
    <property type="match status" value="1"/>
</dbReference>
<dbReference type="Proteomes" id="UP000198660">
    <property type="component" value="Unassembled WGS sequence"/>
</dbReference>
<evidence type="ECO:0000256" key="1">
    <source>
        <dbReference type="ARBA" id="ARBA00006525"/>
    </source>
</evidence>
<name>A0A1I6QPZ9_9BACL</name>
<proteinExistence type="inferred from homology"/>
<dbReference type="NCBIfam" id="TIGR00732">
    <property type="entry name" value="dprA"/>
    <property type="match status" value="1"/>
</dbReference>
<feature type="domain" description="DprA winged helix" evidence="3">
    <location>
        <begin position="307"/>
        <end position="364"/>
    </location>
</feature>
<dbReference type="InterPro" id="IPR057666">
    <property type="entry name" value="DrpA_SLOG"/>
</dbReference>
<dbReference type="Gene3D" id="1.10.10.10">
    <property type="entry name" value="Winged helix-like DNA-binding domain superfamily/Winged helix DNA-binding domain"/>
    <property type="match status" value="1"/>
</dbReference>
<dbReference type="PANTHER" id="PTHR43022">
    <property type="entry name" value="PROTEIN SMF"/>
    <property type="match status" value="1"/>
</dbReference>
<sequence length="369" mass="40960">MTKAWTKREGLIALHQVQGVGWHTIDQLFHGGWDPSLSMKESREVFNKISWRQKKLPEILAKKWTSSFVQRVQEELSHRKIQALTIWDRDYPELLRKLPQPPWILYLKGNRSLLNGRCLAVVGTRKPTHYGKNITKSLMTEVVAQGWTVVSGMAAGIDGDAHRSVLNTGGKTIAVLGSGVDVVYPKHHQSLYERLVQEGLVLSEMAPGTKPHPGLFPQRNRIISGLSHGVLVVEAAERSGSLITADCSLEQGRDVFAIPGPITSEKSLGTNRLIQQGAKCVLSGSDIVEEFPHFSHDDEQGTSEHAVSPLEGLSNEEKVLFQLFADDPLPLEALQWHSNISLGLLHQLLLTLQVKGKIKQLPGGRYIKQ</sequence>
<dbReference type="Gene3D" id="3.40.50.450">
    <property type="match status" value="1"/>
</dbReference>
<reference evidence="5" key="1">
    <citation type="submission" date="2016-10" db="EMBL/GenBank/DDBJ databases">
        <authorList>
            <person name="Varghese N."/>
            <person name="Submissions S."/>
        </authorList>
    </citation>
    <scope>NUCLEOTIDE SEQUENCE [LARGE SCALE GENOMIC DNA]</scope>
    <source>
        <strain evidence="5">DSM 45789</strain>
    </source>
</reference>
<dbReference type="InterPro" id="IPR003488">
    <property type="entry name" value="DprA"/>
</dbReference>
<comment type="similarity">
    <text evidence="1">Belongs to the DprA/Smf family.</text>
</comment>